<keyword evidence="3" id="KW-1185">Reference proteome</keyword>
<evidence type="ECO:0000259" key="1">
    <source>
        <dbReference type="Pfam" id="PF21746"/>
    </source>
</evidence>
<evidence type="ECO:0000313" key="3">
    <source>
        <dbReference type="Proteomes" id="UP000265411"/>
    </source>
</evidence>
<dbReference type="Pfam" id="PF21746">
    <property type="entry name" value="DUF6869"/>
    <property type="match status" value="1"/>
</dbReference>
<proteinExistence type="predicted"/>
<protein>
    <recommendedName>
        <fullName evidence="1">DUF6869 domain-containing protein</fullName>
    </recommendedName>
</protein>
<dbReference type="OrthoDB" id="119666at2"/>
<dbReference type="RefSeq" id="WP_118130103.1">
    <property type="nucleotide sequence ID" value="NZ_LMAZ01000002.1"/>
</dbReference>
<dbReference type="Proteomes" id="UP000265411">
    <property type="component" value="Unassembled WGS sequence"/>
</dbReference>
<dbReference type="EMBL" id="LMAZ01000002">
    <property type="protein sequence ID" value="RGP55104.1"/>
    <property type="molecule type" value="Genomic_DNA"/>
</dbReference>
<dbReference type="InterPro" id="IPR049221">
    <property type="entry name" value="DUF6869"/>
</dbReference>
<accession>A0A395R4S1</accession>
<sequence length="116" mass="13426">MDHSLSGKWIEYYVTGDKELFWAWEALDDQVRHTPEQAWQHILNVLAETNSEYVLSNLAAGPLEDLLVLHGPAFIERIEIASRQMPEMAKLMAGVWRNNMSDSVWERVHAIQTKYS</sequence>
<gene>
    <name evidence="2" type="ORF">ASB58_08465</name>
</gene>
<feature type="domain" description="DUF6869" evidence="1">
    <location>
        <begin position="16"/>
        <end position="114"/>
    </location>
</feature>
<reference evidence="2 3" key="1">
    <citation type="journal article" date="2018" name="Syst. Appl. Microbiol.">
        <title>Pseudomonas gallaeciensis sp. nov., isolated from crude-oil-contaminated intertidal sand samples after the Prestige oil spill.</title>
        <authorList>
            <person name="Mulet M."/>
            <person name="Sanchez D."/>
            <person name="Rodriguez A.C."/>
            <person name="Nogales B."/>
            <person name="Bosch R."/>
            <person name="Busquets A."/>
            <person name="Gomila M."/>
            <person name="Lalucat J."/>
            <person name="Garcia-Valdes E."/>
        </authorList>
    </citation>
    <scope>NUCLEOTIDE SEQUENCE [LARGE SCALE GENOMIC DNA]</scope>
    <source>
        <strain evidence="2 3">V113</strain>
    </source>
</reference>
<comment type="caution">
    <text evidence="2">The sequence shown here is derived from an EMBL/GenBank/DDBJ whole genome shotgun (WGS) entry which is preliminary data.</text>
</comment>
<organism evidence="2 3">
    <name type="scientific">Pseudomonas abyssi</name>
    <dbReference type="NCBI Taxonomy" id="170540"/>
    <lineage>
        <taxon>Bacteria</taxon>
        <taxon>Pseudomonadati</taxon>
        <taxon>Pseudomonadota</taxon>
        <taxon>Gammaproteobacteria</taxon>
        <taxon>Pseudomonadales</taxon>
        <taxon>Pseudomonadaceae</taxon>
        <taxon>Pseudomonas</taxon>
    </lineage>
</organism>
<name>A0A395R4S1_9PSED</name>
<evidence type="ECO:0000313" key="2">
    <source>
        <dbReference type="EMBL" id="RGP55104.1"/>
    </source>
</evidence>
<dbReference type="AlphaFoldDB" id="A0A395R4S1"/>